<feature type="non-terminal residue" evidence="2">
    <location>
        <position position="56"/>
    </location>
</feature>
<proteinExistence type="predicted"/>
<dbReference type="AlphaFoldDB" id="E9I2E3"/>
<dbReference type="Proteomes" id="UP000000305">
    <property type="component" value="Unassembled WGS sequence"/>
</dbReference>
<dbReference type="KEGG" id="dpx:DAPPUDRAFT_337997"/>
<dbReference type="STRING" id="6669.E9I2E3"/>
<dbReference type="HOGENOM" id="CLU_3020232_0_0_1"/>
<dbReference type="OrthoDB" id="1055097at2759"/>
<feature type="signal peptide" evidence="1">
    <location>
        <begin position="1"/>
        <end position="22"/>
    </location>
</feature>
<evidence type="ECO:0008006" key="4">
    <source>
        <dbReference type="Google" id="ProtNLM"/>
    </source>
</evidence>
<dbReference type="EMBL" id="GL734070">
    <property type="protein sequence ID" value="EFX61837.1"/>
    <property type="molecule type" value="Genomic_DNA"/>
</dbReference>
<accession>E9I2E3</accession>
<sequence length="56" mass="5922">MRLLYALAALLAVLGMAGRANAFCPVGCLCDDETLQVTCDEANLEVIPITLNPSVQ</sequence>
<reference evidence="2 3" key="1">
    <citation type="journal article" date="2011" name="Science">
        <title>The ecoresponsive genome of Daphnia pulex.</title>
        <authorList>
            <person name="Colbourne J.K."/>
            <person name="Pfrender M.E."/>
            <person name="Gilbert D."/>
            <person name="Thomas W.K."/>
            <person name="Tucker A."/>
            <person name="Oakley T.H."/>
            <person name="Tokishita S."/>
            <person name="Aerts A."/>
            <person name="Arnold G.J."/>
            <person name="Basu M.K."/>
            <person name="Bauer D.J."/>
            <person name="Caceres C.E."/>
            <person name="Carmel L."/>
            <person name="Casola C."/>
            <person name="Choi J.H."/>
            <person name="Detter J.C."/>
            <person name="Dong Q."/>
            <person name="Dusheyko S."/>
            <person name="Eads B.D."/>
            <person name="Frohlich T."/>
            <person name="Geiler-Samerotte K.A."/>
            <person name="Gerlach D."/>
            <person name="Hatcher P."/>
            <person name="Jogdeo S."/>
            <person name="Krijgsveld J."/>
            <person name="Kriventseva E.V."/>
            <person name="Kultz D."/>
            <person name="Laforsch C."/>
            <person name="Lindquist E."/>
            <person name="Lopez J."/>
            <person name="Manak J.R."/>
            <person name="Muller J."/>
            <person name="Pangilinan J."/>
            <person name="Patwardhan R.P."/>
            <person name="Pitluck S."/>
            <person name="Pritham E.J."/>
            <person name="Rechtsteiner A."/>
            <person name="Rho M."/>
            <person name="Rogozin I.B."/>
            <person name="Sakarya O."/>
            <person name="Salamov A."/>
            <person name="Schaack S."/>
            <person name="Shapiro H."/>
            <person name="Shiga Y."/>
            <person name="Skalitzky C."/>
            <person name="Smith Z."/>
            <person name="Souvorov A."/>
            <person name="Sung W."/>
            <person name="Tang Z."/>
            <person name="Tsuchiya D."/>
            <person name="Tu H."/>
            <person name="Vos H."/>
            <person name="Wang M."/>
            <person name="Wolf Y.I."/>
            <person name="Yamagata H."/>
            <person name="Yamada T."/>
            <person name="Ye Y."/>
            <person name="Shaw J.R."/>
            <person name="Andrews J."/>
            <person name="Crease T.J."/>
            <person name="Tang H."/>
            <person name="Lucas S.M."/>
            <person name="Robertson H.M."/>
            <person name="Bork P."/>
            <person name="Koonin E.V."/>
            <person name="Zdobnov E.M."/>
            <person name="Grigoriev I.V."/>
            <person name="Lynch M."/>
            <person name="Boore J.L."/>
        </authorList>
    </citation>
    <scope>NUCLEOTIDE SEQUENCE [LARGE SCALE GENOMIC DNA]</scope>
</reference>
<keyword evidence="1" id="KW-0732">Signal</keyword>
<keyword evidence="3" id="KW-1185">Reference proteome</keyword>
<evidence type="ECO:0000313" key="3">
    <source>
        <dbReference type="Proteomes" id="UP000000305"/>
    </source>
</evidence>
<name>E9I2E3_DAPPU</name>
<feature type="chain" id="PRO_5003241454" description="LRRNT domain-containing protein" evidence="1">
    <location>
        <begin position="23"/>
        <end position="56"/>
    </location>
</feature>
<evidence type="ECO:0000313" key="2">
    <source>
        <dbReference type="EMBL" id="EFX61837.1"/>
    </source>
</evidence>
<evidence type="ECO:0000256" key="1">
    <source>
        <dbReference type="SAM" id="SignalP"/>
    </source>
</evidence>
<dbReference type="InParanoid" id="E9I2E3"/>
<gene>
    <name evidence="2" type="ORF">DAPPUDRAFT_337997</name>
</gene>
<organism evidence="2 3">
    <name type="scientific">Daphnia pulex</name>
    <name type="common">Water flea</name>
    <dbReference type="NCBI Taxonomy" id="6669"/>
    <lineage>
        <taxon>Eukaryota</taxon>
        <taxon>Metazoa</taxon>
        <taxon>Ecdysozoa</taxon>
        <taxon>Arthropoda</taxon>
        <taxon>Crustacea</taxon>
        <taxon>Branchiopoda</taxon>
        <taxon>Diplostraca</taxon>
        <taxon>Cladocera</taxon>
        <taxon>Anomopoda</taxon>
        <taxon>Daphniidae</taxon>
        <taxon>Daphnia</taxon>
    </lineage>
</organism>
<protein>
    <recommendedName>
        <fullName evidence="4">LRRNT domain-containing protein</fullName>
    </recommendedName>
</protein>